<reference evidence="4 5" key="1">
    <citation type="submission" date="2020-03" db="EMBL/GenBank/DDBJ databases">
        <title>WGS of actinomycetes isolated from Thailand.</title>
        <authorList>
            <person name="Thawai C."/>
        </authorList>
    </citation>
    <scope>NUCLEOTIDE SEQUENCE [LARGE SCALE GENOMIC DNA]</scope>
    <source>
        <strain evidence="4 5">PRB2-1</strain>
    </source>
</reference>
<gene>
    <name evidence="4" type="ORF">HCN08_12140</name>
</gene>
<feature type="domain" description="CN hydrolase" evidence="3">
    <location>
        <begin position="9"/>
        <end position="239"/>
    </location>
</feature>
<dbReference type="EMBL" id="JAATEJ010000007">
    <property type="protein sequence ID" value="NJP44141.1"/>
    <property type="molecule type" value="Genomic_DNA"/>
</dbReference>
<accession>A0ABX0ZN62</accession>
<evidence type="ECO:0000259" key="3">
    <source>
        <dbReference type="PROSITE" id="PS50263"/>
    </source>
</evidence>
<dbReference type="Proteomes" id="UP000734511">
    <property type="component" value="Unassembled WGS sequence"/>
</dbReference>
<dbReference type="SUPFAM" id="SSF56317">
    <property type="entry name" value="Carbon-nitrogen hydrolase"/>
    <property type="match status" value="1"/>
</dbReference>
<dbReference type="PROSITE" id="PS01227">
    <property type="entry name" value="UPF0012"/>
    <property type="match status" value="1"/>
</dbReference>
<evidence type="ECO:0000256" key="1">
    <source>
        <dbReference type="ARBA" id="ARBA00010613"/>
    </source>
</evidence>
<dbReference type="PROSITE" id="PS50263">
    <property type="entry name" value="CN_HYDROLASE"/>
    <property type="match status" value="1"/>
</dbReference>
<dbReference type="InterPro" id="IPR044083">
    <property type="entry name" value="RamA-like"/>
</dbReference>
<keyword evidence="2 4" id="KW-0378">Hydrolase</keyword>
<dbReference type="InterPro" id="IPR001110">
    <property type="entry name" value="UPF0012_CS"/>
</dbReference>
<keyword evidence="5" id="KW-1185">Reference proteome</keyword>
<dbReference type="Gene3D" id="3.60.110.10">
    <property type="entry name" value="Carbon-nitrogen hydrolase"/>
    <property type="match status" value="1"/>
</dbReference>
<dbReference type="CDD" id="cd07576">
    <property type="entry name" value="R-amidase_like"/>
    <property type="match status" value="1"/>
</dbReference>
<comment type="caution">
    <text evidence="4">The sequence shown here is derived from an EMBL/GenBank/DDBJ whole genome shotgun (WGS) entry which is preliminary data.</text>
</comment>
<name>A0ABX0ZN62_9ACTN</name>
<dbReference type="PANTHER" id="PTHR43674:SF2">
    <property type="entry name" value="BETA-UREIDOPROPIONASE"/>
    <property type="match status" value="1"/>
</dbReference>
<sequence length="269" mass="28221">MAWGKKELLRIAVAQGIAPGEEALGAVVEGAARGGARLVVAPELSWTGYVLGREAARVAEPADGPAAQCAAALARRYGVAVVYGWPERDGTAVYNSTALVGPDGETLATYRKTHLYGEEERAAFAPGGDLLVQARLDDLTIGLLVCYDIEFPEPARAHALAGTDVLAVPTALTRPYENVPRVLVPARAYENGLHVAYANHCGPHGGLDFAGLSCLAGPDGEVRARAGASPALLFGDADRHSVAAARADTPYLTDRRPDLYADLARSPRT</sequence>
<comment type="similarity">
    <text evidence="1">Belongs to the carbon-nitrogen hydrolase superfamily. NIT1/NIT2 family.</text>
</comment>
<dbReference type="Pfam" id="PF00795">
    <property type="entry name" value="CN_hydrolase"/>
    <property type="match status" value="1"/>
</dbReference>
<dbReference type="GO" id="GO:0016787">
    <property type="term" value="F:hydrolase activity"/>
    <property type="evidence" value="ECO:0007669"/>
    <property type="project" value="UniProtKB-KW"/>
</dbReference>
<evidence type="ECO:0000256" key="2">
    <source>
        <dbReference type="ARBA" id="ARBA00022801"/>
    </source>
</evidence>
<evidence type="ECO:0000313" key="5">
    <source>
        <dbReference type="Proteomes" id="UP000734511"/>
    </source>
</evidence>
<dbReference type="InterPro" id="IPR050345">
    <property type="entry name" value="Aliph_Amidase/BUP"/>
</dbReference>
<proteinExistence type="inferred from homology"/>
<dbReference type="InterPro" id="IPR036526">
    <property type="entry name" value="C-N_Hydrolase_sf"/>
</dbReference>
<protein>
    <submittedName>
        <fullName evidence="4">Carbon-nitrogen hydrolase family protein</fullName>
    </submittedName>
</protein>
<dbReference type="InterPro" id="IPR003010">
    <property type="entry name" value="C-N_Hydrolase"/>
</dbReference>
<evidence type="ECO:0000313" key="4">
    <source>
        <dbReference type="EMBL" id="NJP44141.1"/>
    </source>
</evidence>
<organism evidence="4 5">
    <name type="scientific">Actinacidiphila epipremni</name>
    <dbReference type="NCBI Taxonomy" id="2053013"/>
    <lineage>
        <taxon>Bacteria</taxon>
        <taxon>Bacillati</taxon>
        <taxon>Actinomycetota</taxon>
        <taxon>Actinomycetes</taxon>
        <taxon>Kitasatosporales</taxon>
        <taxon>Streptomycetaceae</taxon>
        <taxon>Actinacidiphila</taxon>
    </lineage>
</organism>
<dbReference type="PANTHER" id="PTHR43674">
    <property type="entry name" value="NITRILASE C965.09-RELATED"/>
    <property type="match status" value="1"/>
</dbReference>